<dbReference type="Pfam" id="PF18312">
    <property type="entry name" value="ScsC_N"/>
    <property type="match status" value="1"/>
</dbReference>
<dbReference type="OrthoDB" id="9780147at2"/>
<evidence type="ECO:0000256" key="3">
    <source>
        <dbReference type="ARBA" id="ARBA00023157"/>
    </source>
</evidence>
<keyword evidence="8" id="KW-1185">Reference proteome</keyword>
<protein>
    <submittedName>
        <fullName evidence="7">DsbA family protein</fullName>
    </submittedName>
</protein>
<feature type="chain" id="PRO_5019269674" evidence="5">
    <location>
        <begin position="22"/>
        <end position="250"/>
    </location>
</feature>
<organism evidence="7 8">
    <name type="scientific">Oleomonas cavernae</name>
    <dbReference type="NCBI Taxonomy" id="2320859"/>
    <lineage>
        <taxon>Bacteria</taxon>
        <taxon>Pseudomonadati</taxon>
        <taxon>Pseudomonadota</taxon>
        <taxon>Alphaproteobacteria</taxon>
        <taxon>Acetobacterales</taxon>
        <taxon>Acetobacteraceae</taxon>
        <taxon>Oleomonas</taxon>
    </lineage>
</organism>
<dbReference type="Pfam" id="PF01323">
    <property type="entry name" value="DSBA"/>
    <property type="match status" value="1"/>
</dbReference>
<evidence type="ECO:0000256" key="1">
    <source>
        <dbReference type="ARBA" id="ARBA00022729"/>
    </source>
</evidence>
<evidence type="ECO:0000256" key="5">
    <source>
        <dbReference type="SAM" id="SignalP"/>
    </source>
</evidence>
<evidence type="ECO:0000313" key="7">
    <source>
        <dbReference type="EMBL" id="RJF87006.1"/>
    </source>
</evidence>
<dbReference type="EMBL" id="QYUK01000011">
    <property type="protein sequence ID" value="RJF87006.1"/>
    <property type="molecule type" value="Genomic_DNA"/>
</dbReference>
<evidence type="ECO:0000259" key="6">
    <source>
        <dbReference type="PROSITE" id="PS51352"/>
    </source>
</evidence>
<gene>
    <name evidence="7" type="ORF">D3874_08225</name>
</gene>
<name>A0A418WAN1_9PROT</name>
<dbReference type="InterPro" id="IPR013766">
    <property type="entry name" value="Thioredoxin_domain"/>
</dbReference>
<sequence>MRRLIASGLALGLLAASPLPAAAETFDSKAQQEIRDIVKAYLMEHPEVIIEAVQGLEAKQEAARAEQAKGQIAGLRDKLIRDPRDQVLGDPNGDVTLVEFFDYRCGYCKQAQPILMELIKAEPRLRVVLKEFPILGPDSVLASRAAIASVPQGKYAAFHEALIATRGALSEDKIMEVAKSVGLDTAALKAGMSKPEIATQIDDAHALAEKLAINGTPSFIIGDNLVPGAIDLETLKKLVAEARAACTGTC</sequence>
<dbReference type="Proteomes" id="UP000284605">
    <property type="component" value="Unassembled WGS sequence"/>
</dbReference>
<evidence type="ECO:0000256" key="2">
    <source>
        <dbReference type="ARBA" id="ARBA00023002"/>
    </source>
</evidence>
<comment type="caution">
    <text evidence="7">The sequence shown here is derived from an EMBL/GenBank/DDBJ whole genome shotgun (WGS) entry which is preliminary data.</text>
</comment>
<feature type="domain" description="Thioredoxin" evidence="6">
    <location>
        <begin position="52"/>
        <end position="244"/>
    </location>
</feature>
<dbReference type="AlphaFoldDB" id="A0A418WAN1"/>
<keyword evidence="4" id="KW-0676">Redox-active center</keyword>
<feature type="signal peptide" evidence="5">
    <location>
        <begin position="1"/>
        <end position="21"/>
    </location>
</feature>
<dbReference type="PANTHER" id="PTHR13887">
    <property type="entry name" value="GLUTATHIONE S-TRANSFERASE KAPPA"/>
    <property type="match status" value="1"/>
</dbReference>
<reference evidence="7 8" key="1">
    <citation type="submission" date="2018-09" db="EMBL/GenBank/DDBJ databases">
        <authorList>
            <person name="Zhu H."/>
        </authorList>
    </citation>
    <scope>NUCLEOTIDE SEQUENCE [LARGE SCALE GENOMIC DNA]</scope>
    <source>
        <strain evidence="7 8">K1W22B-8</strain>
    </source>
</reference>
<dbReference type="CDD" id="cd03023">
    <property type="entry name" value="DsbA_Com1_like"/>
    <property type="match status" value="1"/>
</dbReference>
<keyword evidence="3" id="KW-1015">Disulfide bond</keyword>
<evidence type="ECO:0000256" key="4">
    <source>
        <dbReference type="ARBA" id="ARBA00023284"/>
    </source>
</evidence>
<dbReference type="InterPro" id="IPR036249">
    <property type="entry name" value="Thioredoxin-like_sf"/>
</dbReference>
<dbReference type="PROSITE" id="PS51352">
    <property type="entry name" value="THIOREDOXIN_2"/>
    <property type="match status" value="1"/>
</dbReference>
<dbReference type="InterPro" id="IPR001853">
    <property type="entry name" value="DSBA-like_thioredoxin_dom"/>
</dbReference>
<dbReference type="SUPFAM" id="SSF52833">
    <property type="entry name" value="Thioredoxin-like"/>
    <property type="match status" value="1"/>
</dbReference>
<accession>A0A418WAN1</accession>
<keyword evidence="1 5" id="KW-0732">Signal</keyword>
<proteinExistence type="predicted"/>
<dbReference type="InterPro" id="IPR041205">
    <property type="entry name" value="ScsC_N"/>
</dbReference>
<dbReference type="Gene3D" id="3.40.30.10">
    <property type="entry name" value="Glutaredoxin"/>
    <property type="match status" value="1"/>
</dbReference>
<evidence type="ECO:0000313" key="8">
    <source>
        <dbReference type="Proteomes" id="UP000284605"/>
    </source>
</evidence>
<dbReference type="GO" id="GO:0016491">
    <property type="term" value="F:oxidoreductase activity"/>
    <property type="evidence" value="ECO:0007669"/>
    <property type="project" value="UniProtKB-KW"/>
</dbReference>
<dbReference type="PANTHER" id="PTHR13887:SF14">
    <property type="entry name" value="DISULFIDE BOND FORMATION PROTEIN D"/>
    <property type="match status" value="1"/>
</dbReference>
<dbReference type="RefSeq" id="WP_119777650.1">
    <property type="nucleotide sequence ID" value="NZ_QYUK01000011.1"/>
</dbReference>
<keyword evidence="2" id="KW-0560">Oxidoreductase</keyword>